<dbReference type="EC" id="2.1.1.190" evidence="6"/>
<feature type="binding site" evidence="4">
    <location>
        <position position="326"/>
    </location>
    <ligand>
        <name>S-adenosyl-L-methionine</name>
        <dbReference type="ChEBI" id="CHEBI:59789"/>
    </ligand>
</feature>
<feature type="active site" description="Nucleophile" evidence="4">
    <location>
        <position position="404"/>
    </location>
</feature>
<name>A0A9D1JQI2_9FIRM</name>
<dbReference type="InterPro" id="IPR012340">
    <property type="entry name" value="NA-bd_OB-fold"/>
</dbReference>
<organism evidence="6 7">
    <name type="scientific">Candidatus Scybalocola faecigallinarum</name>
    <dbReference type="NCBI Taxonomy" id="2840941"/>
    <lineage>
        <taxon>Bacteria</taxon>
        <taxon>Bacillati</taxon>
        <taxon>Bacillota</taxon>
        <taxon>Clostridia</taxon>
        <taxon>Lachnospirales</taxon>
        <taxon>Lachnospiraceae</taxon>
        <taxon>Lachnospiraceae incertae sedis</taxon>
        <taxon>Candidatus Scybalocola (ex Gilroy et al. 2021)</taxon>
    </lineage>
</organism>
<feature type="binding site" evidence="4">
    <location>
        <position position="276"/>
    </location>
    <ligand>
        <name>S-adenosyl-L-methionine</name>
        <dbReference type="ChEBI" id="CHEBI:59789"/>
    </ligand>
</feature>
<evidence type="ECO:0000313" key="6">
    <source>
        <dbReference type="EMBL" id="HIS46754.1"/>
    </source>
</evidence>
<dbReference type="Gene3D" id="2.40.50.140">
    <property type="entry name" value="Nucleic acid-binding proteins"/>
    <property type="match status" value="1"/>
</dbReference>
<reference evidence="6" key="2">
    <citation type="journal article" date="2021" name="PeerJ">
        <title>Extensive microbial diversity within the chicken gut microbiome revealed by metagenomics and culture.</title>
        <authorList>
            <person name="Gilroy R."/>
            <person name="Ravi A."/>
            <person name="Getino M."/>
            <person name="Pursley I."/>
            <person name="Horton D.L."/>
            <person name="Alikhan N.F."/>
            <person name="Baker D."/>
            <person name="Gharbi K."/>
            <person name="Hall N."/>
            <person name="Watson M."/>
            <person name="Adriaenssens E.M."/>
            <person name="Foster-Nyarko E."/>
            <person name="Jarju S."/>
            <person name="Secka A."/>
            <person name="Antonio M."/>
            <person name="Oren A."/>
            <person name="Chaudhuri R.R."/>
            <person name="La Ragione R."/>
            <person name="Hildebrand F."/>
            <person name="Pallen M.J."/>
        </authorList>
    </citation>
    <scope>NUCLEOTIDE SEQUENCE</scope>
    <source>
        <strain evidence="6">CHK178-757</strain>
    </source>
</reference>
<dbReference type="NCBIfam" id="TIGR00479">
    <property type="entry name" value="rumA"/>
    <property type="match status" value="1"/>
</dbReference>
<protein>
    <submittedName>
        <fullName evidence="6">23S rRNA (Uracil(1939)-C(5))-methyltransferase RlmD</fullName>
        <ecNumber evidence="6">2.1.1.190</ecNumber>
    </submittedName>
</protein>
<keyword evidence="1 4" id="KW-0489">Methyltransferase</keyword>
<dbReference type="Gene3D" id="3.40.50.150">
    <property type="entry name" value="Vaccinia Virus protein VP39"/>
    <property type="match status" value="1"/>
</dbReference>
<comment type="caution">
    <text evidence="6">The sequence shown here is derived from an EMBL/GenBank/DDBJ whole genome shotgun (WGS) entry which is preliminary data.</text>
</comment>
<proteinExistence type="inferred from homology"/>
<dbReference type="EMBL" id="DVIT01000015">
    <property type="protein sequence ID" value="HIS46754.1"/>
    <property type="molecule type" value="Genomic_DNA"/>
</dbReference>
<evidence type="ECO:0000256" key="2">
    <source>
        <dbReference type="ARBA" id="ARBA00022679"/>
    </source>
</evidence>
<evidence type="ECO:0000256" key="4">
    <source>
        <dbReference type="PROSITE-ProRule" id="PRU01024"/>
    </source>
</evidence>
<keyword evidence="3 4" id="KW-0949">S-adenosyl-L-methionine</keyword>
<evidence type="ECO:0000256" key="5">
    <source>
        <dbReference type="PROSITE-ProRule" id="PRU10015"/>
    </source>
</evidence>
<evidence type="ECO:0000313" key="7">
    <source>
        <dbReference type="Proteomes" id="UP000823927"/>
    </source>
</evidence>
<dbReference type="GO" id="GO:0070041">
    <property type="term" value="F:rRNA (uridine-C5-)-methyltransferase activity"/>
    <property type="evidence" value="ECO:0007669"/>
    <property type="project" value="TreeGrafter"/>
</dbReference>
<dbReference type="PROSITE" id="PS51687">
    <property type="entry name" value="SAM_MT_RNA_M5U"/>
    <property type="match status" value="1"/>
</dbReference>
<sequence>MKKKVYRVRGKYLDEYGRGVVSFNHSMIPVPGLLPGELAQITLYRKGPQTLGRLESVLEKSPEREENICPYFEKCGGCQIYHMKYDCQLDYKTGQVARLFDRFKNIPGTLGMEDPYGYRHKVHASFGKDRHGKVIAGIYEEGTHRLLPVDQCRIQDPAANEVIRAILEAMERFKIQPYNEDTGTGMLRHVLIRTGYKTGQMMVVPVAASLDFPQGDALVHFLVKRFPKITTIVFNKNNGKTSMVLGHQQRVVFGRGYIEDILCGMKFRISPKSFYQVNPPQAEVLYEKALAMAGITKNDRVLDTYCGTGTITLISAKYAGFVTGVELNRDAVKDARFNAAQNHVENAEFVCADAAAYMGQIAVDFKREKYYNVVIMDPPRSGSNPEFLKALARMKPERIVYISCNPITQKRDVALMNRYGYGIRGICPVDMFPMTAGIENIVLLQRRREASK</sequence>
<feature type="active site" evidence="5">
    <location>
        <position position="404"/>
    </location>
</feature>
<dbReference type="Pfam" id="PF05958">
    <property type="entry name" value="tRNA_U5-meth_tr"/>
    <property type="match status" value="1"/>
</dbReference>
<dbReference type="PROSITE" id="PS01230">
    <property type="entry name" value="TRMA_1"/>
    <property type="match status" value="1"/>
</dbReference>
<feature type="binding site" evidence="4">
    <location>
        <position position="377"/>
    </location>
    <ligand>
        <name>S-adenosyl-L-methionine</name>
        <dbReference type="ChEBI" id="CHEBI:59789"/>
    </ligand>
</feature>
<dbReference type="InterPro" id="IPR030390">
    <property type="entry name" value="MeTrfase_TrmA_AS"/>
</dbReference>
<accession>A0A9D1JQI2</accession>
<dbReference type="SUPFAM" id="SSF53335">
    <property type="entry name" value="S-adenosyl-L-methionine-dependent methyltransferases"/>
    <property type="match status" value="1"/>
</dbReference>
<dbReference type="GO" id="GO:0070475">
    <property type="term" value="P:rRNA base methylation"/>
    <property type="evidence" value="ECO:0007669"/>
    <property type="project" value="TreeGrafter"/>
</dbReference>
<dbReference type="InterPro" id="IPR010280">
    <property type="entry name" value="U5_MeTrfase_fam"/>
</dbReference>
<feature type="binding site" evidence="4">
    <location>
        <position position="305"/>
    </location>
    <ligand>
        <name>S-adenosyl-L-methionine</name>
        <dbReference type="ChEBI" id="CHEBI:59789"/>
    </ligand>
</feature>
<evidence type="ECO:0000256" key="3">
    <source>
        <dbReference type="ARBA" id="ARBA00022691"/>
    </source>
</evidence>
<dbReference type="FunFam" id="2.40.50.1070:FF:000003">
    <property type="entry name" value="23S rRNA (Uracil-5-)-methyltransferase RumA"/>
    <property type="match status" value="1"/>
</dbReference>
<dbReference type="Proteomes" id="UP000823927">
    <property type="component" value="Unassembled WGS sequence"/>
</dbReference>
<keyword evidence="2 4" id="KW-0808">Transferase</keyword>
<reference evidence="6" key="1">
    <citation type="submission" date="2020-10" db="EMBL/GenBank/DDBJ databases">
        <authorList>
            <person name="Gilroy R."/>
        </authorList>
    </citation>
    <scope>NUCLEOTIDE SEQUENCE</scope>
    <source>
        <strain evidence="6">CHK178-757</strain>
    </source>
</reference>
<gene>
    <name evidence="6" type="primary">rlmD</name>
    <name evidence="6" type="ORF">IAB46_04175</name>
</gene>
<dbReference type="PANTHER" id="PTHR11061:SF30">
    <property type="entry name" value="TRNA (URACIL(54)-C(5))-METHYLTRANSFERASE"/>
    <property type="match status" value="1"/>
</dbReference>
<dbReference type="CDD" id="cd02440">
    <property type="entry name" value="AdoMet_MTases"/>
    <property type="match status" value="1"/>
</dbReference>
<dbReference type="InterPro" id="IPR029063">
    <property type="entry name" value="SAM-dependent_MTases_sf"/>
</dbReference>
<dbReference type="Gene3D" id="2.40.50.1070">
    <property type="match status" value="1"/>
</dbReference>
<dbReference type="AlphaFoldDB" id="A0A9D1JQI2"/>
<dbReference type="PANTHER" id="PTHR11061">
    <property type="entry name" value="RNA M5U METHYLTRANSFERASE"/>
    <property type="match status" value="1"/>
</dbReference>
<comment type="similarity">
    <text evidence="4">Belongs to the class I-like SAM-binding methyltransferase superfamily. RNA M5U methyltransferase family.</text>
</comment>
<evidence type="ECO:0000256" key="1">
    <source>
        <dbReference type="ARBA" id="ARBA00022603"/>
    </source>
</evidence>